<feature type="transmembrane region" description="Helical" evidence="9">
    <location>
        <begin position="104"/>
        <end position="130"/>
    </location>
</feature>
<name>A0ABX3IL92_9BACT</name>
<dbReference type="PANTHER" id="PTHR30425">
    <property type="entry name" value="PHOSPHATE TRANSPORT SYSTEM PERMEASE PROTEIN PST"/>
    <property type="match status" value="1"/>
</dbReference>
<dbReference type="Gene3D" id="1.10.3720.10">
    <property type="entry name" value="MetI-like"/>
    <property type="match status" value="1"/>
</dbReference>
<feature type="transmembrane region" description="Helical" evidence="9">
    <location>
        <begin position="255"/>
        <end position="277"/>
    </location>
</feature>
<evidence type="ECO:0000256" key="2">
    <source>
        <dbReference type="ARBA" id="ARBA00007069"/>
    </source>
</evidence>
<comment type="similarity">
    <text evidence="2">Belongs to the binding-protein-dependent transport system permease family. CysTW subfamily.</text>
</comment>
<evidence type="ECO:0000313" key="11">
    <source>
        <dbReference type="EMBL" id="ONN27926.1"/>
    </source>
</evidence>
<evidence type="ECO:0000256" key="4">
    <source>
        <dbReference type="ARBA" id="ARBA00022475"/>
    </source>
</evidence>
<keyword evidence="3 9" id="KW-0813">Transport</keyword>
<comment type="subcellular location">
    <subcellularLocation>
        <location evidence="1 9">Cell membrane</location>
        <topology evidence="1 9">Multi-pass membrane protein</topology>
    </subcellularLocation>
</comment>
<evidence type="ECO:0000256" key="8">
    <source>
        <dbReference type="ARBA" id="ARBA00023136"/>
    </source>
</evidence>
<keyword evidence="4" id="KW-1003">Cell membrane</keyword>
<dbReference type="RefSeq" id="WP_075665167.1">
    <property type="nucleotide sequence ID" value="NZ_LBFC01000003.1"/>
</dbReference>
<dbReference type="CDD" id="cd06261">
    <property type="entry name" value="TM_PBP2"/>
    <property type="match status" value="1"/>
</dbReference>
<organism evidence="11 12">
    <name type="scientific">Thermosipho affectus</name>
    <dbReference type="NCBI Taxonomy" id="660294"/>
    <lineage>
        <taxon>Bacteria</taxon>
        <taxon>Thermotogati</taxon>
        <taxon>Thermotogota</taxon>
        <taxon>Thermotogae</taxon>
        <taxon>Thermotogales</taxon>
        <taxon>Fervidobacteriaceae</taxon>
        <taxon>Thermosipho</taxon>
    </lineage>
</organism>
<feature type="transmembrane region" description="Helical" evidence="9">
    <location>
        <begin position="215"/>
        <end position="235"/>
    </location>
</feature>
<dbReference type="PROSITE" id="PS50928">
    <property type="entry name" value="ABC_TM1"/>
    <property type="match status" value="1"/>
</dbReference>
<dbReference type="InterPro" id="IPR051124">
    <property type="entry name" value="Phosphate_Transport_Permease"/>
</dbReference>
<evidence type="ECO:0000256" key="7">
    <source>
        <dbReference type="ARBA" id="ARBA00022989"/>
    </source>
</evidence>
<evidence type="ECO:0000256" key="6">
    <source>
        <dbReference type="ARBA" id="ARBA00022692"/>
    </source>
</evidence>
<feature type="transmembrane region" description="Helical" evidence="9">
    <location>
        <begin position="142"/>
        <end position="161"/>
    </location>
</feature>
<protein>
    <submittedName>
        <fullName evidence="11">Phosphate ABC transporter permease</fullName>
    </submittedName>
</protein>
<dbReference type="SUPFAM" id="SSF161098">
    <property type="entry name" value="MetI-like"/>
    <property type="match status" value="1"/>
</dbReference>
<dbReference type="EMBL" id="LBFC01000003">
    <property type="protein sequence ID" value="ONN27926.1"/>
    <property type="molecule type" value="Genomic_DNA"/>
</dbReference>
<feature type="transmembrane region" description="Helical" evidence="9">
    <location>
        <begin position="61"/>
        <end position="92"/>
    </location>
</feature>
<dbReference type="Proteomes" id="UP000242616">
    <property type="component" value="Unassembled WGS sequence"/>
</dbReference>
<feature type="domain" description="ABC transmembrane type-1" evidence="10">
    <location>
        <begin position="67"/>
        <end position="277"/>
    </location>
</feature>
<sequence>MRNIKYYFQLTLIFTFALFSIAALIFLIFFIVKESLPAIIHLKIKPFISLYWYPTYDPPEFGMLALIVDTLLVTVLSSVITIPLGYFISFYLHTYASDREKHIIKYIISVLSGVPSVIIGAAILIFVSPILLNFDIWSTENLFLAVLGLSFLSLPYSVSLMTDSLEDVPRELEESSLALGASKFITTLKITTKASINGILNAAVLTINRVIGETMVVLLVGGGAAIIPTSIFDPIKPLTAAIASEIGEAGVNSMHYHALFLAGLILLCISLILTYYAKKRGRIDG</sequence>
<keyword evidence="7 9" id="KW-1133">Transmembrane helix</keyword>
<dbReference type="InterPro" id="IPR000515">
    <property type="entry name" value="MetI-like"/>
</dbReference>
<keyword evidence="12" id="KW-1185">Reference proteome</keyword>
<dbReference type="PANTHER" id="PTHR30425:SF1">
    <property type="entry name" value="PHOSPHATE TRANSPORT SYSTEM PERMEASE PROTEIN PSTC"/>
    <property type="match status" value="1"/>
</dbReference>
<evidence type="ECO:0000313" key="12">
    <source>
        <dbReference type="Proteomes" id="UP000242616"/>
    </source>
</evidence>
<gene>
    <name evidence="11" type="ORF">XJ44_00690</name>
</gene>
<evidence type="ECO:0000256" key="1">
    <source>
        <dbReference type="ARBA" id="ARBA00004651"/>
    </source>
</evidence>
<evidence type="ECO:0000259" key="10">
    <source>
        <dbReference type="PROSITE" id="PS50928"/>
    </source>
</evidence>
<reference evidence="11 12" key="1">
    <citation type="submission" date="2015-06" db="EMBL/GenBank/DDBJ databases">
        <title>Genome sequencing of Thermotogales isolates from hydrothermal vents.</title>
        <authorList>
            <person name="Haverkamp T.H."/>
            <person name="Kublanov I.V."/>
            <person name="Nesbo C.L."/>
        </authorList>
    </citation>
    <scope>NUCLEOTIDE SEQUENCE [LARGE SCALE GENOMIC DNA]</scope>
    <source>
        <strain evidence="12">ik275mar</strain>
    </source>
</reference>
<evidence type="ECO:0000256" key="3">
    <source>
        <dbReference type="ARBA" id="ARBA00022448"/>
    </source>
</evidence>
<evidence type="ECO:0000256" key="9">
    <source>
        <dbReference type="RuleBase" id="RU363032"/>
    </source>
</evidence>
<keyword evidence="5" id="KW-0592">Phosphate transport</keyword>
<proteinExistence type="inferred from homology"/>
<evidence type="ECO:0000256" key="5">
    <source>
        <dbReference type="ARBA" id="ARBA00022592"/>
    </source>
</evidence>
<keyword evidence="6 9" id="KW-0812">Transmembrane</keyword>
<dbReference type="InterPro" id="IPR035906">
    <property type="entry name" value="MetI-like_sf"/>
</dbReference>
<keyword evidence="8 9" id="KW-0472">Membrane</keyword>
<comment type="caution">
    <text evidence="11">The sequence shown here is derived from an EMBL/GenBank/DDBJ whole genome shotgun (WGS) entry which is preliminary data.</text>
</comment>
<feature type="transmembrane region" description="Helical" evidence="9">
    <location>
        <begin position="12"/>
        <end position="32"/>
    </location>
</feature>
<accession>A0ABX3IL92</accession>
<dbReference type="Pfam" id="PF00528">
    <property type="entry name" value="BPD_transp_1"/>
    <property type="match status" value="1"/>
</dbReference>